<organism evidence="2 3">
    <name type="scientific">Vespula squamosa</name>
    <name type="common">Southern yellow jacket</name>
    <name type="synonym">Wasp</name>
    <dbReference type="NCBI Taxonomy" id="30214"/>
    <lineage>
        <taxon>Eukaryota</taxon>
        <taxon>Metazoa</taxon>
        <taxon>Ecdysozoa</taxon>
        <taxon>Arthropoda</taxon>
        <taxon>Hexapoda</taxon>
        <taxon>Insecta</taxon>
        <taxon>Pterygota</taxon>
        <taxon>Neoptera</taxon>
        <taxon>Endopterygota</taxon>
        <taxon>Hymenoptera</taxon>
        <taxon>Apocrita</taxon>
        <taxon>Aculeata</taxon>
        <taxon>Vespoidea</taxon>
        <taxon>Vespidae</taxon>
        <taxon>Vespinae</taxon>
        <taxon>Vespula</taxon>
    </lineage>
</organism>
<feature type="compositionally biased region" description="Pro residues" evidence="1">
    <location>
        <begin position="81"/>
        <end position="97"/>
    </location>
</feature>
<feature type="non-terminal residue" evidence="2">
    <location>
        <position position="1"/>
    </location>
</feature>
<dbReference type="AlphaFoldDB" id="A0ABD2C604"/>
<name>A0ABD2C604_VESSQ</name>
<keyword evidence="3" id="KW-1185">Reference proteome</keyword>
<evidence type="ECO:0000313" key="3">
    <source>
        <dbReference type="Proteomes" id="UP001607302"/>
    </source>
</evidence>
<comment type="caution">
    <text evidence="2">The sequence shown here is derived from an EMBL/GenBank/DDBJ whole genome shotgun (WGS) entry which is preliminary data.</text>
</comment>
<evidence type="ECO:0000313" key="2">
    <source>
        <dbReference type="EMBL" id="KAL2740468.1"/>
    </source>
</evidence>
<gene>
    <name evidence="2" type="ORF">V1478_000609</name>
</gene>
<dbReference type="Proteomes" id="UP001607302">
    <property type="component" value="Unassembled WGS sequence"/>
</dbReference>
<evidence type="ECO:0000256" key="1">
    <source>
        <dbReference type="SAM" id="MobiDB-lite"/>
    </source>
</evidence>
<sequence>KPTKSKSFYSDRFQEQAVRYDVQHRFARVPERSGTFLRGLDFDYHRQRQNGTHQSERKWTRRNNFLTPSAPPPRPIRHTPLRPPPLTPCPIVRPPPSNATTERASGILTPQRLTNLPNRFNVEMNLRNISGALCLRGLHSNSPQQKLWTADRPAAAAGVRLIHLGPSHMTGWGETYPAEVLT</sequence>
<reference evidence="2 3" key="1">
    <citation type="journal article" date="2024" name="Ann. Entomol. Soc. Am.">
        <title>Genomic analyses of the southern and eastern yellowjacket wasps (Hymenoptera: Vespidae) reveal evolutionary signatures of social life.</title>
        <authorList>
            <person name="Catto M.A."/>
            <person name="Caine P.B."/>
            <person name="Orr S.E."/>
            <person name="Hunt B.G."/>
            <person name="Goodisman M.A.D."/>
        </authorList>
    </citation>
    <scope>NUCLEOTIDE SEQUENCE [LARGE SCALE GENOMIC DNA]</scope>
    <source>
        <strain evidence="2">233</strain>
        <tissue evidence="2">Head and thorax</tissue>
    </source>
</reference>
<accession>A0ABD2C604</accession>
<feature type="region of interest" description="Disordered" evidence="1">
    <location>
        <begin position="47"/>
        <end position="106"/>
    </location>
</feature>
<dbReference type="EMBL" id="JAUDFV010000020">
    <property type="protein sequence ID" value="KAL2740468.1"/>
    <property type="molecule type" value="Genomic_DNA"/>
</dbReference>
<protein>
    <submittedName>
        <fullName evidence="2">Uncharacterized protein</fullName>
    </submittedName>
</protein>
<proteinExistence type="predicted"/>